<dbReference type="PANTHER" id="PTHR45339:SF1">
    <property type="entry name" value="HYBRID SIGNAL TRANSDUCTION HISTIDINE KINASE J"/>
    <property type="match status" value="1"/>
</dbReference>
<evidence type="ECO:0000256" key="7">
    <source>
        <dbReference type="ARBA" id="ARBA00022840"/>
    </source>
</evidence>
<gene>
    <name evidence="11" type="ORF">HUE57_14575</name>
</gene>
<dbReference type="PANTHER" id="PTHR45339">
    <property type="entry name" value="HYBRID SIGNAL TRANSDUCTION HISTIDINE KINASE J"/>
    <property type="match status" value="1"/>
</dbReference>
<dbReference type="SMART" id="SM00388">
    <property type="entry name" value="HisKA"/>
    <property type="match status" value="1"/>
</dbReference>
<evidence type="ECO:0000313" key="12">
    <source>
        <dbReference type="Proteomes" id="UP000509658"/>
    </source>
</evidence>
<accession>A0A6N0HYW8</accession>
<keyword evidence="12" id="KW-1185">Reference proteome</keyword>
<dbReference type="EC" id="2.7.13.3" evidence="2"/>
<dbReference type="AlphaFoldDB" id="A0A6N0HYW8"/>
<evidence type="ECO:0000313" key="11">
    <source>
        <dbReference type="EMBL" id="QKQ27366.1"/>
    </source>
</evidence>
<evidence type="ECO:0000256" key="9">
    <source>
        <dbReference type="SAM" id="MobiDB-lite"/>
    </source>
</evidence>
<comment type="catalytic activity">
    <reaction evidence="1">
        <text>ATP + protein L-histidine = ADP + protein N-phospho-L-histidine.</text>
        <dbReference type="EC" id="2.7.13.3"/>
    </reaction>
</comment>
<name>A0A6N0HYW8_9GAMM</name>
<dbReference type="InterPro" id="IPR003661">
    <property type="entry name" value="HisK_dim/P_dom"/>
</dbReference>
<reference evidence="11 12" key="1">
    <citation type="submission" date="2020-05" db="EMBL/GenBank/DDBJ databases">
        <title>Horizontal transmission and recombination maintain forever young bacterial symbiont genomes.</title>
        <authorList>
            <person name="Russell S.L."/>
            <person name="Pepper-Tunick E."/>
            <person name="Svedberg J."/>
            <person name="Byrne A."/>
            <person name="Ruelas Castillo J."/>
            <person name="Vollmers C."/>
            <person name="Beinart R.A."/>
            <person name="Corbett-Detig R."/>
        </authorList>
    </citation>
    <scope>NUCLEOTIDE SEQUENCE [LARGE SCALE GENOMIC DNA]</scope>
    <source>
        <strain evidence="11">Santa_Monica_outfall</strain>
    </source>
</reference>
<keyword evidence="7" id="KW-0067">ATP-binding</keyword>
<evidence type="ECO:0000256" key="5">
    <source>
        <dbReference type="ARBA" id="ARBA00022741"/>
    </source>
</evidence>
<proteinExistence type="predicted"/>
<protein>
    <recommendedName>
        <fullName evidence="2">histidine kinase</fullName>
        <ecNumber evidence="2">2.7.13.3</ecNumber>
    </recommendedName>
</protein>
<dbReference type="SUPFAM" id="SSF47384">
    <property type="entry name" value="Homodimeric domain of signal transducing histidine kinase"/>
    <property type="match status" value="1"/>
</dbReference>
<evidence type="ECO:0000256" key="3">
    <source>
        <dbReference type="ARBA" id="ARBA00022553"/>
    </source>
</evidence>
<dbReference type="FunFam" id="1.10.287.130:FF:000002">
    <property type="entry name" value="Two-component osmosensing histidine kinase"/>
    <property type="match status" value="1"/>
</dbReference>
<dbReference type="RefSeq" id="WP_174673437.1">
    <property type="nucleotide sequence ID" value="NZ_CP054491.1"/>
</dbReference>
<keyword evidence="8" id="KW-0902">Two-component regulatory system</keyword>
<evidence type="ECO:0000256" key="1">
    <source>
        <dbReference type="ARBA" id="ARBA00000085"/>
    </source>
</evidence>
<organism evidence="11 12">
    <name type="scientific">Candidatus Reidiella endopervernicosa</name>
    <dbReference type="NCBI Taxonomy" id="2738883"/>
    <lineage>
        <taxon>Bacteria</taxon>
        <taxon>Pseudomonadati</taxon>
        <taxon>Pseudomonadota</taxon>
        <taxon>Gammaproteobacteria</taxon>
        <taxon>Candidatus Reidiella</taxon>
    </lineage>
</organism>
<evidence type="ECO:0000256" key="4">
    <source>
        <dbReference type="ARBA" id="ARBA00022679"/>
    </source>
</evidence>
<dbReference type="GO" id="GO:0000155">
    <property type="term" value="F:phosphorelay sensor kinase activity"/>
    <property type="evidence" value="ECO:0007669"/>
    <property type="project" value="InterPro"/>
</dbReference>
<feature type="region of interest" description="Disordered" evidence="9">
    <location>
        <begin position="97"/>
        <end position="119"/>
    </location>
</feature>
<dbReference type="Pfam" id="PF00512">
    <property type="entry name" value="HisKA"/>
    <property type="match status" value="1"/>
</dbReference>
<dbReference type="KEGG" id="rev:HUE57_14575"/>
<dbReference type="CDD" id="cd00082">
    <property type="entry name" value="HisKA"/>
    <property type="match status" value="1"/>
</dbReference>
<dbReference type="GO" id="GO:0005524">
    <property type="term" value="F:ATP binding"/>
    <property type="evidence" value="ECO:0007669"/>
    <property type="project" value="UniProtKB-KW"/>
</dbReference>
<dbReference type="InterPro" id="IPR036097">
    <property type="entry name" value="HisK_dim/P_sf"/>
</dbReference>
<evidence type="ECO:0000256" key="6">
    <source>
        <dbReference type="ARBA" id="ARBA00022777"/>
    </source>
</evidence>
<keyword evidence="3" id="KW-0597">Phosphoprotein</keyword>
<keyword evidence="6" id="KW-0418">Kinase</keyword>
<keyword evidence="5" id="KW-0547">Nucleotide-binding</keyword>
<evidence type="ECO:0000256" key="2">
    <source>
        <dbReference type="ARBA" id="ARBA00012438"/>
    </source>
</evidence>
<dbReference type="EMBL" id="CP054491">
    <property type="protein sequence ID" value="QKQ27366.1"/>
    <property type="molecule type" value="Genomic_DNA"/>
</dbReference>
<dbReference type="Gene3D" id="1.10.287.130">
    <property type="match status" value="1"/>
</dbReference>
<dbReference type="Proteomes" id="UP000509658">
    <property type="component" value="Chromosome"/>
</dbReference>
<evidence type="ECO:0000256" key="8">
    <source>
        <dbReference type="ARBA" id="ARBA00023012"/>
    </source>
</evidence>
<sequence>MAEVASRAKSEFLANMSHEIRTPLNPIIGLTHMAMRADPSRPVRNYLTKIQNASKSLLSLINDILDFSKIEAGKLVAEQLPFSLERCWKIYAASMASRPMRSGYSSRSPPARTFPLPDR</sequence>
<keyword evidence="4" id="KW-0808">Transferase</keyword>
<feature type="domain" description="Signal transduction histidine kinase dimerisation/phosphoacceptor" evidence="10">
    <location>
        <begin position="8"/>
        <end position="73"/>
    </location>
</feature>
<evidence type="ECO:0000259" key="10">
    <source>
        <dbReference type="SMART" id="SM00388"/>
    </source>
</evidence>